<sequence length="106" mass="12455">MEFNERLRYLIDCEEIKIKDLAPKLCLSASTLSNYTQGIREPDYDTLRRIADYFGVSIDYLLGHKSPVTDDERQLLALFRSFTPSQRRLLLEQAELLTHYKIKLDD</sequence>
<name>A0A943DB81_9FIRM</name>
<comment type="caution">
    <text evidence="2">The sequence shown here is derived from an EMBL/GenBank/DDBJ whole genome shotgun (WGS) entry which is preliminary data.</text>
</comment>
<organism evidence="2 3">
    <name type="scientific">Subdoligranulum variabile</name>
    <dbReference type="NCBI Taxonomy" id="214851"/>
    <lineage>
        <taxon>Bacteria</taxon>
        <taxon>Bacillati</taxon>
        <taxon>Bacillota</taxon>
        <taxon>Clostridia</taxon>
        <taxon>Eubacteriales</taxon>
        <taxon>Oscillospiraceae</taxon>
        <taxon>Subdoligranulum</taxon>
    </lineage>
</organism>
<dbReference type="CDD" id="cd00093">
    <property type="entry name" value="HTH_XRE"/>
    <property type="match status" value="1"/>
</dbReference>
<dbReference type="AlphaFoldDB" id="A0A943DB81"/>
<evidence type="ECO:0000259" key="1">
    <source>
        <dbReference type="PROSITE" id="PS50943"/>
    </source>
</evidence>
<dbReference type="EMBL" id="JAGZGG010000038">
    <property type="protein sequence ID" value="MBS5333332.1"/>
    <property type="molecule type" value="Genomic_DNA"/>
</dbReference>
<reference evidence="2" key="1">
    <citation type="submission" date="2021-02" db="EMBL/GenBank/DDBJ databases">
        <title>Infant gut strain persistence is associated with maternal origin, phylogeny, and functional potential including surface adhesion and iron acquisition.</title>
        <authorList>
            <person name="Lou Y.C."/>
        </authorList>
    </citation>
    <scope>NUCLEOTIDE SEQUENCE</scope>
    <source>
        <strain evidence="2">L3_101_000M1_dasL3_101_000M1_concoct_87</strain>
    </source>
</reference>
<dbReference type="SMART" id="SM00530">
    <property type="entry name" value="HTH_XRE"/>
    <property type="match status" value="1"/>
</dbReference>
<dbReference type="PROSITE" id="PS50943">
    <property type="entry name" value="HTH_CROC1"/>
    <property type="match status" value="1"/>
</dbReference>
<feature type="domain" description="HTH cro/C1-type" evidence="1">
    <location>
        <begin position="16"/>
        <end position="61"/>
    </location>
</feature>
<dbReference type="InterPro" id="IPR001387">
    <property type="entry name" value="Cro/C1-type_HTH"/>
</dbReference>
<proteinExistence type="predicted"/>
<dbReference type="SUPFAM" id="SSF47413">
    <property type="entry name" value="lambda repressor-like DNA-binding domains"/>
    <property type="match status" value="1"/>
</dbReference>
<gene>
    <name evidence="2" type="ORF">KHY36_12495</name>
</gene>
<dbReference type="GO" id="GO:0003677">
    <property type="term" value="F:DNA binding"/>
    <property type="evidence" value="ECO:0007669"/>
    <property type="project" value="InterPro"/>
</dbReference>
<evidence type="ECO:0000313" key="3">
    <source>
        <dbReference type="Proteomes" id="UP000759273"/>
    </source>
</evidence>
<dbReference type="Proteomes" id="UP000759273">
    <property type="component" value="Unassembled WGS sequence"/>
</dbReference>
<protein>
    <submittedName>
        <fullName evidence="2">Helix-turn-helix transcriptional regulator</fullName>
    </submittedName>
</protein>
<dbReference type="Pfam" id="PF01381">
    <property type="entry name" value="HTH_3"/>
    <property type="match status" value="1"/>
</dbReference>
<accession>A0A943DB81</accession>
<dbReference type="Gene3D" id="1.10.260.40">
    <property type="entry name" value="lambda repressor-like DNA-binding domains"/>
    <property type="match status" value="1"/>
</dbReference>
<dbReference type="InterPro" id="IPR010982">
    <property type="entry name" value="Lambda_DNA-bd_dom_sf"/>
</dbReference>
<evidence type="ECO:0000313" key="2">
    <source>
        <dbReference type="EMBL" id="MBS5333332.1"/>
    </source>
</evidence>